<feature type="region of interest" description="Disordered" evidence="1">
    <location>
        <begin position="234"/>
        <end position="449"/>
    </location>
</feature>
<comment type="caution">
    <text evidence="3">The sequence shown here is derived from an EMBL/GenBank/DDBJ whole genome shotgun (WGS) entry which is preliminary data.</text>
</comment>
<evidence type="ECO:0000256" key="2">
    <source>
        <dbReference type="SAM" id="SignalP"/>
    </source>
</evidence>
<name>A0AAI9UFP8_9PEZI</name>
<gene>
    <name evidence="3" type="ORF">CCUS01_09673</name>
</gene>
<protein>
    <submittedName>
        <fullName evidence="3">Uncharacterized protein</fullName>
    </submittedName>
</protein>
<proteinExistence type="predicted"/>
<feature type="region of interest" description="Disordered" evidence="1">
    <location>
        <begin position="133"/>
        <end position="163"/>
    </location>
</feature>
<dbReference type="Proteomes" id="UP001239213">
    <property type="component" value="Unassembled WGS sequence"/>
</dbReference>
<sequence length="527" mass="58775">MVAAKTLLAATGTLALASASSFTTITTTSTEPATAAATITAPVAPPMPYSGSGPTEAMIARRRAWCTEYNAEKRRAPGWYESPDEYAGAIGYCVRFYLDEYKINPSKAGWIEESMDRTLGRKKFLVADFEKKGSPAPTATPTANVDAAASKEEDPVSEDPATEDEIRVNTAKMADILKESLGYTDEQLMELGFKLGESGFFLVHAPEENSEASSSLLWPPKFGRLARPLVPHPFRKHLGKEPAAKGPVATQPKVEKPKVEKPKVEQPKVEQPKVEQPKVEQPKVEQPKVEQPKVEQPKVEQPKPKVEYQKPKVEDEQPAAKEPKGKEKAIAVEQPAAKEPKGKEPAGEQPKPDQPKAEQPKPDQPKADEPKAKDTKSKNSKEDEEMQHHDHPHGGHHAHPHHDEHDKEKEEEEKKKKEKEEAMAKHPYHPDHPHFEEEPVEDHPTPNPPKYGADVFLSGLLRKMKNLDDNQCSAQFLSQGGGGGLKRLTEETYDFSFLIFYPPRNHSEDEFEMAKGQWEIRTFAYII</sequence>
<organism evidence="3 4">
    <name type="scientific">Colletotrichum cuscutae</name>
    <dbReference type="NCBI Taxonomy" id="1209917"/>
    <lineage>
        <taxon>Eukaryota</taxon>
        <taxon>Fungi</taxon>
        <taxon>Dikarya</taxon>
        <taxon>Ascomycota</taxon>
        <taxon>Pezizomycotina</taxon>
        <taxon>Sordariomycetes</taxon>
        <taxon>Hypocreomycetidae</taxon>
        <taxon>Glomerellales</taxon>
        <taxon>Glomerellaceae</taxon>
        <taxon>Colletotrichum</taxon>
        <taxon>Colletotrichum acutatum species complex</taxon>
    </lineage>
</organism>
<feature type="signal peptide" evidence="2">
    <location>
        <begin position="1"/>
        <end position="19"/>
    </location>
</feature>
<keyword evidence="2" id="KW-0732">Signal</keyword>
<feature type="compositionally biased region" description="Basic and acidic residues" evidence="1">
    <location>
        <begin position="253"/>
        <end position="393"/>
    </location>
</feature>
<reference evidence="3" key="1">
    <citation type="submission" date="2016-11" db="EMBL/GenBank/DDBJ databases">
        <title>The genome sequence of Colletotrichum cuscutae.</title>
        <authorList>
            <person name="Baroncelli R."/>
        </authorList>
    </citation>
    <scope>NUCLEOTIDE SEQUENCE</scope>
    <source>
        <strain evidence="3">IMI 304802</strain>
    </source>
</reference>
<evidence type="ECO:0000313" key="3">
    <source>
        <dbReference type="EMBL" id="KAK1457559.1"/>
    </source>
</evidence>
<dbReference type="EMBL" id="MPDP01000281">
    <property type="protein sequence ID" value="KAK1457559.1"/>
    <property type="molecule type" value="Genomic_DNA"/>
</dbReference>
<keyword evidence="4" id="KW-1185">Reference proteome</keyword>
<accession>A0AAI9UFP8</accession>
<evidence type="ECO:0000256" key="1">
    <source>
        <dbReference type="SAM" id="MobiDB-lite"/>
    </source>
</evidence>
<feature type="chain" id="PRO_5042573096" evidence="2">
    <location>
        <begin position="20"/>
        <end position="527"/>
    </location>
</feature>
<dbReference type="AlphaFoldDB" id="A0AAI9UFP8"/>
<evidence type="ECO:0000313" key="4">
    <source>
        <dbReference type="Proteomes" id="UP001239213"/>
    </source>
</evidence>
<feature type="compositionally biased region" description="Basic and acidic residues" evidence="1">
    <location>
        <begin position="401"/>
        <end position="444"/>
    </location>
</feature>